<accession>A0A8D8J656</accession>
<protein>
    <submittedName>
        <fullName evidence="1">(northern house mosquito) hypothetical protein</fullName>
    </submittedName>
</protein>
<dbReference type="AlphaFoldDB" id="A0A8D8J656"/>
<reference evidence="1" key="1">
    <citation type="submission" date="2021-05" db="EMBL/GenBank/DDBJ databases">
        <authorList>
            <person name="Alioto T."/>
            <person name="Alioto T."/>
            <person name="Gomez Garrido J."/>
        </authorList>
    </citation>
    <scope>NUCLEOTIDE SEQUENCE</scope>
</reference>
<name>A0A8D8J656_CULPI</name>
<evidence type="ECO:0000313" key="1">
    <source>
        <dbReference type="EMBL" id="CAG6566044.1"/>
    </source>
</evidence>
<sequence>MAYRVRDERVRAVQVPVHHAHQDQAVQRVAQPGDVRRGAAAPLLCGVVPLCGGPMRHLVAVCADRAGRRRGAAWPHWVALLDEAGRGDGGADRRRRLHVHPVQAVLEPV</sequence>
<dbReference type="EMBL" id="HBUE01169957">
    <property type="protein sequence ID" value="CAG6514555.1"/>
    <property type="molecule type" value="Transcribed_RNA"/>
</dbReference>
<organism evidence="1">
    <name type="scientific">Culex pipiens</name>
    <name type="common">House mosquito</name>
    <dbReference type="NCBI Taxonomy" id="7175"/>
    <lineage>
        <taxon>Eukaryota</taxon>
        <taxon>Metazoa</taxon>
        <taxon>Ecdysozoa</taxon>
        <taxon>Arthropoda</taxon>
        <taxon>Hexapoda</taxon>
        <taxon>Insecta</taxon>
        <taxon>Pterygota</taxon>
        <taxon>Neoptera</taxon>
        <taxon>Endopterygota</taxon>
        <taxon>Diptera</taxon>
        <taxon>Nematocera</taxon>
        <taxon>Culicoidea</taxon>
        <taxon>Culicidae</taxon>
        <taxon>Culicinae</taxon>
        <taxon>Culicini</taxon>
        <taxon>Culex</taxon>
        <taxon>Culex</taxon>
    </lineage>
</organism>
<dbReference type="EMBL" id="HBUE01275352">
    <property type="protein sequence ID" value="CAG6566044.1"/>
    <property type="molecule type" value="Transcribed_RNA"/>
</dbReference>
<proteinExistence type="predicted"/>
<dbReference type="EMBL" id="HBUE01076748">
    <property type="protein sequence ID" value="CAG6475503.1"/>
    <property type="molecule type" value="Transcribed_RNA"/>
</dbReference>